<dbReference type="Pfam" id="PF00078">
    <property type="entry name" value="RVT_1"/>
    <property type="match status" value="1"/>
</dbReference>
<feature type="domain" description="Reverse transcriptase" evidence="1">
    <location>
        <begin position="4"/>
        <end position="275"/>
    </location>
</feature>
<dbReference type="GeneTree" id="ENSGT00940000163630"/>
<dbReference type="Bgee" id="ENSORLG00000028976">
    <property type="expression patterns" value="Expressed in animal zygote and 11 other cell types or tissues"/>
</dbReference>
<dbReference type="PANTHER" id="PTHR31635:SF196">
    <property type="entry name" value="REVERSE TRANSCRIPTASE DOMAIN-CONTAINING PROTEIN-RELATED"/>
    <property type="match status" value="1"/>
</dbReference>
<name>A0A3B3HJQ5_ORYLA</name>
<proteinExistence type="predicted"/>
<sequence length="380" mass="43225">MSADSFCKGTLPNSLNQASITLLPKKDKNLLECGSYRPISLLNTDYKILAKVLACRLETVLPSLVSNDQSGFVKDRRSFFSIRRLFNILYTPSVTESECLLSMDAEKAFDRIEWKYLFETLNKFGVGSSFLSWVKLLYTCPSATELTNNTYSEPFSLHRGTRQGCPLSPLLFVLAIEPLAITIRKNNYICGISRWGTEHKLALYADDLLLFISKAKDTIPHVLELLGKFGTISGYKINLQKSELLPLNISDSAMKEITLPFKITRTSFVYLGITVTQKPCDLFKENFGKLQVTIQQDLAKWSPLYLSLVGRVNVVKMSVLPRFLYLFQSIPVYIPNSYFKKLDSIISAFIWNGKKPRLRKEHLQKAKQHGGFSLPNLRQY</sequence>
<dbReference type="AlphaFoldDB" id="A0A3B3HJQ5"/>
<dbReference type="InterPro" id="IPR000477">
    <property type="entry name" value="RT_dom"/>
</dbReference>
<dbReference type="SUPFAM" id="SSF56672">
    <property type="entry name" value="DNA/RNA polymerases"/>
    <property type="match status" value="1"/>
</dbReference>
<reference evidence="2" key="3">
    <citation type="submission" date="2025-09" db="UniProtKB">
        <authorList>
            <consortium name="Ensembl"/>
        </authorList>
    </citation>
    <scope>IDENTIFICATION</scope>
    <source>
        <strain evidence="2">Hd-rR</strain>
    </source>
</reference>
<dbReference type="Proteomes" id="UP000001038">
    <property type="component" value="Chromosome 1"/>
</dbReference>
<keyword evidence="3" id="KW-1185">Reference proteome</keyword>
<dbReference type="CDD" id="cd01650">
    <property type="entry name" value="RT_nLTR_like"/>
    <property type="match status" value="1"/>
</dbReference>
<dbReference type="InParanoid" id="A0A3B3HJQ5"/>
<accession>A0A3B3HJQ5</accession>
<dbReference type="STRING" id="8090.ENSORLP00000031974"/>
<dbReference type="InterPro" id="IPR043502">
    <property type="entry name" value="DNA/RNA_pol_sf"/>
</dbReference>
<evidence type="ECO:0000259" key="1">
    <source>
        <dbReference type="PROSITE" id="PS50878"/>
    </source>
</evidence>
<reference evidence="2 3" key="1">
    <citation type="journal article" date="2007" name="Nature">
        <title>The medaka draft genome and insights into vertebrate genome evolution.</title>
        <authorList>
            <person name="Kasahara M."/>
            <person name="Naruse K."/>
            <person name="Sasaki S."/>
            <person name="Nakatani Y."/>
            <person name="Qu W."/>
            <person name="Ahsan B."/>
            <person name="Yamada T."/>
            <person name="Nagayasu Y."/>
            <person name="Doi K."/>
            <person name="Kasai Y."/>
            <person name="Jindo T."/>
            <person name="Kobayashi D."/>
            <person name="Shimada A."/>
            <person name="Toyoda A."/>
            <person name="Kuroki Y."/>
            <person name="Fujiyama A."/>
            <person name="Sasaki T."/>
            <person name="Shimizu A."/>
            <person name="Asakawa S."/>
            <person name="Shimizu N."/>
            <person name="Hashimoto S."/>
            <person name="Yang J."/>
            <person name="Lee Y."/>
            <person name="Matsushima K."/>
            <person name="Sugano S."/>
            <person name="Sakaizumi M."/>
            <person name="Narita T."/>
            <person name="Ohishi K."/>
            <person name="Haga S."/>
            <person name="Ohta F."/>
            <person name="Nomoto H."/>
            <person name="Nogata K."/>
            <person name="Morishita T."/>
            <person name="Endo T."/>
            <person name="Shin-I T."/>
            <person name="Takeda H."/>
            <person name="Morishita S."/>
            <person name="Kohara Y."/>
        </authorList>
    </citation>
    <scope>NUCLEOTIDE SEQUENCE [LARGE SCALE GENOMIC DNA]</scope>
    <source>
        <strain evidence="2 3">Hd-rR</strain>
    </source>
</reference>
<organism evidence="2 3">
    <name type="scientific">Oryzias latipes</name>
    <name type="common">Japanese rice fish</name>
    <name type="synonym">Japanese killifish</name>
    <dbReference type="NCBI Taxonomy" id="8090"/>
    <lineage>
        <taxon>Eukaryota</taxon>
        <taxon>Metazoa</taxon>
        <taxon>Chordata</taxon>
        <taxon>Craniata</taxon>
        <taxon>Vertebrata</taxon>
        <taxon>Euteleostomi</taxon>
        <taxon>Actinopterygii</taxon>
        <taxon>Neopterygii</taxon>
        <taxon>Teleostei</taxon>
        <taxon>Neoteleostei</taxon>
        <taxon>Acanthomorphata</taxon>
        <taxon>Ovalentaria</taxon>
        <taxon>Atherinomorphae</taxon>
        <taxon>Beloniformes</taxon>
        <taxon>Adrianichthyidae</taxon>
        <taxon>Oryziinae</taxon>
        <taxon>Oryzias</taxon>
    </lineage>
</organism>
<protein>
    <recommendedName>
        <fullName evidence="1">Reverse transcriptase domain-containing protein</fullName>
    </recommendedName>
</protein>
<dbReference type="PANTHER" id="PTHR31635">
    <property type="entry name" value="REVERSE TRANSCRIPTASE DOMAIN-CONTAINING PROTEIN-RELATED"/>
    <property type="match status" value="1"/>
</dbReference>
<dbReference type="Ensembl" id="ENSORLT00000046719.1">
    <property type="protein sequence ID" value="ENSORLP00000031974.1"/>
    <property type="gene ID" value="ENSORLG00000028976.1"/>
</dbReference>
<evidence type="ECO:0000313" key="3">
    <source>
        <dbReference type="Proteomes" id="UP000001038"/>
    </source>
</evidence>
<reference evidence="2" key="2">
    <citation type="submission" date="2025-08" db="UniProtKB">
        <authorList>
            <consortium name="Ensembl"/>
        </authorList>
    </citation>
    <scope>IDENTIFICATION</scope>
    <source>
        <strain evidence="2">Hd-rR</strain>
    </source>
</reference>
<dbReference type="PROSITE" id="PS50878">
    <property type="entry name" value="RT_POL"/>
    <property type="match status" value="1"/>
</dbReference>
<evidence type="ECO:0000313" key="2">
    <source>
        <dbReference type="Ensembl" id="ENSORLP00000031974.1"/>
    </source>
</evidence>